<sequence>MGSVCINQCTNPRNPLFCTNCEDPADLCSKVVPSFNPATSTVHMGQGTNTDSKCPIESTYATGVEMQPIGQVAVRGNPFLNKEPNDCSSQSYQYDCVVGTSHAGQICVPLCPGPSEGPACLPCEDVRSNCEWAFPSFRMTSFITHYLMANTGACF</sequence>
<accession>A0ABP1FXG1</accession>
<evidence type="ECO:0000313" key="2">
    <source>
        <dbReference type="Proteomes" id="UP001497392"/>
    </source>
</evidence>
<dbReference type="EMBL" id="CAXHTA020000006">
    <property type="protein sequence ID" value="CAL5222192.1"/>
    <property type="molecule type" value="Genomic_DNA"/>
</dbReference>
<evidence type="ECO:0000313" key="1">
    <source>
        <dbReference type="EMBL" id="CAL5222192.1"/>
    </source>
</evidence>
<comment type="caution">
    <text evidence="1">The sequence shown here is derived from an EMBL/GenBank/DDBJ whole genome shotgun (WGS) entry which is preliminary data.</text>
</comment>
<protein>
    <submittedName>
        <fullName evidence="1">G4520 protein</fullName>
    </submittedName>
</protein>
<dbReference type="Proteomes" id="UP001497392">
    <property type="component" value="Unassembled WGS sequence"/>
</dbReference>
<name>A0ABP1FXG1_9CHLO</name>
<gene>
    <name evidence="1" type="primary">g4520</name>
    <name evidence="1" type="ORF">VP750_LOCUS3851</name>
</gene>
<proteinExistence type="predicted"/>
<keyword evidence="2" id="KW-1185">Reference proteome</keyword>
<organism evidence="1 2">
    <name type="scientific">Coccomyxa viridis</name>
    <dbReference type="NCBI Taxonomy" id="1274662"/>
    <lineage>
        <taxon>Eukaryota</taxon>
        <taxon>Viridiplantae</taxon>
        <taxon>Chlorophyta</taxon>
        <taxon>core chlorophytes</taxon>
        <taxon>Trebouxiophyceae</taxon>
        <taxon>Trebouxiophyceae incertae sedis</taxon>
        <taxon>Coccomyxaceae</taxon>
        <taxon>Coccomyxa</taxon>
    </lineage>
</organism>
<reference evidence="1 2" key="1">
    <citation type="submission" date="2024-06" db="EMBL/GenBank/DDBJ databases">
        <authorList>
            <person name="Kraege A."/>
            <person name="Thomma B."/>
        </authorList>
    </citation>
    <scope>NUCLEOTIDE SEQUENCE [LARGE SCALE GENOMIC DNA]</scope>
</reference>